<reference evidence="1 4" key="1">
    <citation type="journal article" date="2017" name="Nat. Microbiol.">
        <title>Natural product diversity associated with the nematode symbionts Photorhabdus and Xenorhabdus.</title>
        <authorList>
            <person name="Tobias N.J."/>
            <person name="Wolff H."/>
            <person name="Djahanschiri B."/>
            <person name="Grundmann F."/>
            <person name="Kronenwerth M."/>
            <person name="Shi Y.M."/>
            <person name="Simonyi S."/>
            <person name="Grun P."/>
            <person name="Shapiro-Ilan D."/>
            <person name="Pidot S.J."/>
            <person name="Stinear T.P."/>
            <person name="Ebersberger I."/>
            <person name="Bode H.B."/>
        </authorList>
    </citation>
    <scope>NUCLEOTIDE SEQUENCE [LARGE SCALE GENOMIC DNA]</scope>
    <source>
        <strain evidence="1 4">DSM 16337</strain>
    </source>
</reference>
<proteinExistence type="predicted"/>
<evidence type="ECO:0000313" key="2">
    <source>
        <dbReference type="EMBL" id="PHM24991.1"/>
    </source>
</evidence>
<dbReference type="EMBL" id="NIBT01000007">
    <property type="protein sequence ID" value="PHM24991.1"/>
    <property type="molecule type" value="Genomic_DNA"/>
</dbReference>
<dbReference type="EMBL" id="NIBT01000009">
    <property type="protein sequence ID" value="PHM24461.1"/>
    <property type="molecule type" value="Genomic_DNA"/>
</dbReference>
<protein>
    <submittedName>
        <fullName evidence="1">Transposase</fullName>
    </submittedName>
</protein>
<sequence>MDKLVEIFCDIDDFCRFFLPQWEQCCLDNGRRR</sequence>
<dbReference type="Proteomes" id="UP000283568">
    <property type="component" value="Unassembled WGS sequence"/>
</dbReference>
<evidence type="ECO:0000313" key="4">
    <source>
        <dbReference type="Proteomes" id="UP000225605"/>
    </source>
</evidence>
<dbReference type="EMBL" id="RAQI01000006">
    <property type="protein sequence ID" value="RKE87917.1"/>
    <property type="molecule type" value="Genomic_DNA"/>
</dbReference>
<reference evidence="3 5" key="2">
    <citation type="submission" date="2018-09" db="EMBL/GenBank/DDBJ databases">
        <title>Genomic Encyclopedia of Archaeal and Bacterial Type Strains, Phase II (KMG-II): from individual species to whole genera.</title>
        <authorList>
            <person name="Goeker M."/>
        </authorList>
    </citation>
    <scope>NUCLEOTIDE SEQUENCE [LARGE SCALE GENOMIC DNA]</scope>
    <source>
        <strain evidence="3 5">DSM 16337</strain>
    </source>
</reference>
<evidence type="ECO:0000313" key="1">
    <source>
        <dbReference type="EMBL" id="PHM24461.1"/>
    </source>
</evidence>
<organism evidence="1 4">
    <name type="scientific">Xenorhabdus ehlersii</name>
    <dbReference type="NCBI Taxonomy" id="290111"/>
    <lineage>
        <taxon>Bacteria</taxon>
        <taxon>Pseudomonadati</taxon>
        <taxon>Pseudomonadota</taxon>
        <taxon>Gammaproteobacteria</taxon>
        <taxon>Enterobacterales</taxon>
        <taxon>Morganellaceae</taxon>
        <taxon>Xenorhabdus</taxon>
    </lineage>
</organism>
<gene>
    <name evidence="3" type="ORF">BDE27_3462</name>
    <name evidence="2" type="ORF">Xehl_01776</name>
    <name evidence="1" type="ORF">Xehl_02141</name>
</gene>
<name>A0A2D0IRJ5_9GAMM</name>
<dbReference type="AlphaFoldDB" id="A0A2D0IRJ5"/>
<keyword evidence="5" id="KW-1185">Reference proteome</keyword>
<comment type="caution">
    <text evidence="1">The sequence shown here is derived from an EMBL/GenBank/DDBJ whole genome shotgun (WGS) entry which is preliminary data.</text>
</comment>
<accession>A0A2D0IRJ5</accession>
<evidence type="ECO:0000313" key="5">
    <source>
        <dbReference type="Proteomes" id="UP000283568"/>
    </source>
</evidence>
<dbReference type="Proteomes" id="UP000225605">
    <property type="component" value="Unassembled WGS sequence"/>
</dbReference>
<evidence type="ECO:0000313" key="3">
    <source>
        <dbReference type="EMBL" id="RKE87917.1"/>
    </source>
</evidence>